<evidence type="ECO:0000259" key="4">
    <source>
        <dbReference type="PROSITE" id="PS51767"/>
    </source>
</evidence>
<gene>
    <name evidence="5" type="ORF">GTHE00462_LOCUS24967</name>
    <name evidence="6" type="ORF">GTHE00462_LOCUS24968</name>
</gene>
<evidence type="ECO:0000313" key="5">
    <source>
        <dbReference type="EMBL" id="CAE2317188.1"/>
    </source>
</evidence>
<dbReference type="CDD" id="cd05471">
    <property type="entry name" value="pepsin_like"/>
    <property type="match status" value="1"/>
</dbReference>
<keyword evidence="3" id="KW-0472">Membrane</keyword>
<dbReference type="EMBL" id="HBKN01032071">
    <property type="protein sequence ID" value="CAE2317189.1"/>
    <property type="molecule type" value="Transcribed_RNA"/>
</dbReference>
<name>A0A6U6BKH4_GUITH</name>
<dbReference type="InterPro" id="IPR033121">
    <property type="entry name" value="PEPTIDASE_A1"/>
</dbReference>
<feature type="region of interest" description="Disordered" evidence="2">
    <location>
        <begin position="626"/>
        <end position="654"/>
    </location>
</feature>
<reference evidence="5" key="1">
    <citation type="submission" date="2021-01" db="EMBL/GenBank/DDBJ databases">
        <authorList>
            <person name="Corre E."/>
            <person name="Pelletier E."/>
            <person name="Niang G."/>
            <person name="Scheremetjew M."/>
            <person name="Finn R."/>
            <person name="Kale V."/>
            <person name="Holt S."/>
            <person name="Cochrane G."/>
            <person name="Meng A."/>
            <person name="Brown T."/>
            <person name="Cohen L."/>
        </authorList>
    </citation>
    <scope>NUCLEOTIDE SEQUENCE</scope>
    <source>
        <strain evidence="5">CCMP 2712</strain>
    </source>
</reference>
<dbReference type="GO" id="GO:0004190">
    <property type="term" value="F:aspartic-type endopeptidase activity"/>
    <property type="evidence" value="ECO:0007669"/>
    <property type="project" value="InterPro"/>
</dbReference>
<feature type="compositionally biased region" description="Basic and acidic residues" evidence="2">
    <location>
        <begin position="48"/>
        <end position="60"/>
    </location>
</feature>
<feature type="domain" description="Peptidase A1" evidence="4">
    <location>
        <begin position="538"/>
        <end position="654"/>
    </location>
</feature>
<feature type="compositionally biased region" description="Polar residues" evidence="2">
    <location>
        <begin position="107"/>
        <end position="116"/>
    </location>
</feature>
<dbReference type="PANTHER" id="PTHR47966">
    <property type="entry name" value="BETA-SITE APP-CLEAVING ENZYME, ISOFORM A-RELATED"/>
    <property type="match status" value="1"/>
</dbReference>
<feature type="region of interest" description="Disordered" evidence="2">
    <location>
        <begin position="41"/>
        <end position="60"/>
    </location>
</feature>
<feature type="domain" description="Peptidase A1" evidence="4">
    <location>
        <begin position="132"/>
        <end position="482"/>
    </location>
</feature>
<dbReference type="AlphaFoldDB" id="A0A6U6BKH4"/>
<dbReference type="SUPFAM" id="SSF50630">
    <property type="entry name" value="Acid proteases"/>
    <property type="match status" value="2"/>
</dbReference>
<keyword evidence="3" id="KW-0812">Transmembrane</keyword>
<dbReference type="InterPro" id="IPR001461">
    <property type="entry name" value="Aspartic_peptidase_A1"/>
</dbReference>
<dbReference type="InterPro" id="IPR021109">
    <property type="entry name" value="Peptidase_aspartic_dom_sf"/>
</dbReference>
<dbReference type="PROSITE" id="PS51767">
    <property type="entry name" value="PEPTIDASE_A1"/>
    <property type="match status" value="2"/>
</dbReference>
<sequence length="654" mass="71505">MKPRFFPISLEGMTKPLAIEGKQLKEVMLLDVMLLRTGEGASGISQGRDQRGANHLEEETGTRVTQTWLTAMRILPFLLCATLICGHASSLRLSPSERDAAERIAEMSSSEEGSQALQELLQDEDQHSSPTFGTLSGVGGQFQELSSSSSSASSGFKIPFYPKNSTVYDPSKSKSFHVVPKQMFLLAYADNSHLKGFQSRDVVQLGDFFVETKFGSITDCNSPDFNGVDGILGFGMPVQHQASAAPQASGIAAMMSGGGAGQKPPATLPKPLLFALTDRTSMDNSRNKFLRRRAFSFLSTDCNTTHSREQSPQRECKAEIQLGGYDPAAVNGKMFLTPSITINDYVVVALSLKFGDVELLEFTPKNPRLRYLPAIMDSGTSCLVMPDNTMNGLFKESPYAKWKGLVKNTHKPAVKESFYLNIAGATFEIPYDDWWLSLSNQSCVQKAPPGFGGLLIGDVLFRRFVVLFDLRHYPETVVIGIGKQNKNYIPAQRHATISKLSATKRVPTSVGTEHAPPKYKAPMAVDRIPIHNQEMTQYFINVSVGTPRQQFTVIFDTGSSVFGIFTRCIPNAPSYGKCTFGGGSSGGSGMLVEGAIMILTFAVLCSVIGIFANLYYQRRHEREEKLARSKSKGKNPSNSSYGPERLAGYYGAVP</sequence>
<evidence type="ECO:0000313" key="6">
    <source>
        <dbReference type="EMBL" id="CAE2317189.1"/>
    </source>
</evidence>
<feature type="region of interest" description="Disordered" evidence="2">
    <location>
        <begin position="103"/>
        <end position="129"/>
    </location>
</feature>
<dbReference type="PANTHER" id="PTHR47966:SF74">
    <property type="entry name" value="AGR407CP"/>
    <property type="match status" value="1"/>
</dbReference>
<feature type="transmembrane region" description="Helical" evidence="3">
    <location>
        <begin position="594"/>
        <end position="616"/>
    </location>
</feature>
<dbReference type="GO" id="GO:0006508">
    <property type="term" value="P:proteolysis"/>
    <property type="evidence" value="ECO:0007669"/>
    <property type="project" value="InterPro"/>
</dbReference>
<keyword evidence="3" id="KW-1133">Transmembrane helix</keyword>
<dbReference type="Gene3D" id="2.40.70.10">
    <property type="entry name" value="Acid Proteases"/>
    <property type="match status" value="3"/>
</dbReference>
<dbReference type="Pfam" id="PF00026">
    <property type="entry name" value="Asp"/>
    <property type="match status" value="3"/>
</dbReference>
<comment type="similarity">
    <text evidence="1">Belongs to the peptidase A1 family.</text>
</comment>
<protein>
    <recommendedName>
        <fullName evidence="4">Peptidase A1 domain-containing protein</fullName>
    </recommendedName>
</protein>
<dbReference type="PRINTS" id="PR00792">
    <property type="entry name" value="PEPSIN"/>
</dbReference>
<organism evidence="5">
    <name type="scientific">Guillardia theta</name>
    <name type="common">Cryptophyte</name>
    <name type="synonym">Cryptomonas phi</name>
    <dbReference type="NCBI Taxonomy" id="55529"/>
    <lineage>
        <taxon>Eukaryota</taxon>
        <taxon>Cryptophyceae</taxon>
        <taxon>Pyrenomonadales</taxon>
        <taxon>Geminigeraceae</taxon>
        <taxon>Guillardia</taxon>
    </lineage>
</organism>
<evidence type="ECO:0000256" key="2">
    <source>
        <dbReference type="SAM" id="MobiDB-lite"/>
    </source>
</evidence>
<evidence type="ECO:0000256" key="3">
    <source>
        <dbReference type="SAM" id="Phobius"/>
    </source>
</evidence>
<evidence type="ECO:0000256" key="1">
    <source>
        <dbReference type="ARBA" id="ARBA00007447"/>
    </source>
</evidence>
<dbReference type="EMBL" id="HBKN01032070">
    <property type="protein sequence ID" value="CAE2317188.1"/>
    <property type="molecule type" value="Transcribed_RNA"/>
</dbReference>
<accession>A0A6U6BKH4</accession>
<dbReference type="InterPro" id="IPR034164">
    <property type="entry name" value="Pepsin-like_dom"/>
</dbReference>
<proteinExistence type="inferred from homology"/>